<proteinExistence type="predicted"/>
<dbReference type="EMBL" id="KN833034">
    <property type="protein sequence ID" value="KIM76498.1"/>
    <property type="molecule type" value="Genomic_DNA"/>
</dbReference>
<name>A0A0C3ARC7_PILCF</name>
<organism evidence="1 2">
    <name type="scientific">Piloderma croceum (strain F 1598)</name>
    <dbReference type="NCBI Taxonomy" id="765440"/>
    <lineage>
        <taxon>Eukaryota</taxon>
        <taxon>Fungi</taxon>
        <taxon>Dikarya</taxon>
        <taxon>Basidiomycota</taxon>
        <taxon>Agaricomycotina</taxon>
        <taxon>Agaricomycetes</taxon>
        <taxon>Agaricomycetidae</taxon>
        <taxon>Atheliales</taxon>
        <taxon>Atheliaceae</taxon>
        <taxon>Piloderma</taxon>
    </lineage>
</organism>
<dbReference type="HOGENOM" id="CLU_2688692_0_0_1"/>
<accession>A0A0C3ARC7</accession>
<dbReference type="AlphaFoldDB" id="A0A0C3ARC7"/>
<gene>
    <name evidence="1" type="ORF">PILCRDRAFT_826264</name>
</gene>
<reference evidence="2" key="2">
    <citation type="submission" date="2015-01" db="EMBL/GenBank/DDBJ databases">
        <title>Evolutionary Origins and Diversification of the Mycorrhizal Mutualists.</title>
        <authorList>
            <consortium name="DOE Joint Genome Institute"/>
            <consortium name="Mycorrhizal Genomics Consortium"/>
            <person name="Kohler A."/>
            <person name="Kuo A."/>
            <person name="Nagy L.G."/>
            <person name="Floudas D."/>
            <person name="Copeland A."/>
            <person name="Barry K.W."/>
            <person name="Cichocki N."/>
            <person name="Veneault-Fourrey C."/>
            <person name="LaButti K."/>
            <person name="Lindquist E.A."/>
            <person name="Lipzen A."/>
            <person name="Lundell T."/>
            <person name="Morin E."/>
            <person name="Murat C."/>
            <person name="Riley R."/>
            <person name="Ohm R."/>
            <person name="Sun H."/>
            <person name="Tunlid A."/>
            <person name="Henrissat B."/>
            <person name="Grigoriev I.V."/>
            <person name="Hibbett D.S."/>
            <person name="Martin F."/>
        </authorList>
    </citation>
    <scope>NUCLEOTIDE SEQUENCE [LARGE SCALE GENOMIC DNA]</scope>
    <source>
        <strain evidence="2">F 1598</strain>
    </source>
</reference>
<protein>
    <submittedName>
        <fullName evidence="1">Uncharacterized protein</fullName>
    </submittedName>
</protein>
<evidence type="ECO:0000313" key="1">
    <source>
        <dbReference type="EMBL" id="KIM76498.1"/>
    </source>
</evidence>
<dbReference type="Proteomes" id="UP000054166">
    <property type="component" value="Unassembled WGS sequence"/>
</dbReference>
<reference evidence="1 2" key="1">
    <citation type="submission" date="2014-04" db="EMBL/GenBank/DDBJ databases">
        <authorList>
            <consortium name="DOE Joint Genome Institute"/>
            <person name="Kuo A."/>
            <person name="Tarkka M."/>
            <person name="Buscot F."/>
            <person name="Kohler A."/>
            <person name="Nagy L.G."/>
            <person name="Floudas D."/>
            <person name="Copeland A."/>
            <person name="Barry K.W."/>
            <person name="Cichocki N."/>
            <person name="Veneault-Fourrey C."/>
            <person name="LaButti K."/>
            <person name="Lindquist E.A."/>
            <person name="Lipzen A."/>
            <person name="Lundell T."/>
            <person name="Morin E."/>
            <person name="Murat C."/>
            <person name="Sun H."/>
            <person name="Tunlid A."/>
            <person name="Henrissat B."/>
            <person name="Grigoriev I.V."/>
            <person name="Hibbett D.S."/>
            <person name="Martin F."/>
            <person name="Nordberg H.P."/>
            <person name="Cantor M.N."/>
            <person name="Hua S.X."/>
        </authorList>
    </citation>
    <scope>NUCLEOTIDE SEQUENCE [LARGE SCALE GENOMIC DNA]</scope>
    <source>
        <strain evidence="1 2">F 1598</strain>
    </source>
</reference>
<dbReference type="InParanoid" id="A0A0C3ARC7"/>
<keyword evidence="2" id="KW-1185">Reference proteome</keyword>
<evidence type="ECO:0000313" key="2">
    <source>
        <dbReference type="Proteomes" id="UP000054166"/>
    </source>
</evidence>
<sequence length="74" mass="8023">MSIVFCCGVTMFGSPPSPPFPVPYSRSKLCSLKLTTTHVLTSATWHIVVTVALAQSTLKTRPCGLPKSTMPDWL</sequence>